<feature type="compositionally biased region" description="Polar residues" evidence="1">
    <location>
        <begin position="104"/>
        <end position="123"/>
    </location>
</feature>
<comment type="caution">
    <text evidence="2">The sequence shown here is derived from an EMBL/GenBank/DDBJ whole genome shotgun (WGS) entry which is preliminary data.</text>
</comment>
<dbReference type="OrthoDB" id="8242846at2"/>
<dbReference type="AlphaFoldDB" id="A0A4T3EWN7"/>
<gene>
    <name evidence="2" type="ORF">E5222_13975</name>
</gene>
<dbReference type="Proteomes" id="UP000309389">
    <property type="component" value="Unassembled WGS sequence"/>
</dbReference>
<organism evidence="2 3">
    <name type="scientific">Alteraurantiacibacter aquimixticola</name>
    <dbReference type="NCBI Taxonomy" id="2489173"/>
    <lineage>
        <taxon>Bacteria</taxon>
        <taxon>Pseudomonadati</taxon>
        <taxon>Pseudomonadota</taxon>
        <taxon>Alphaproteobacteria</taxon>
        <taxon>Sphingomonadales</taxon>
        <taxon>Erythrobacteraceae</taxon>
        <taxon>Alteraurantiacibacter</taxon>
    </lineage>
</organism>
<proteinExistence type="predicted"/>
<sequence length="123" mass="13621">MAFFSRKQAAELAEEITDHLKLIENVKALQTAQKEIATAVAKLGEDVRRLEIGMTALKSDVKYEAMKETQATVFAVQSSFNERLQDISLKVRDIEHATGRIGTQKPNLLSDGNGSDTTNDQIE</sequence>
<reference evidence="2 3" key="1">
    <citation type="submission" date="2019-04" db="EMBL/GenBank/DDBJ databases">
        <title>Altererythrobacter aquimixticola sp. nov., isolated from sediment of junction between the ocean and a freshwater spring.</title>
        <authorList>
            <person name="Yoon J.-H."/>
        </authorList>
    </citation>
    <scope>NUCLEOTIDE SEQUENCE [LARGE SCALE GENOMIC DNA]</scope>
    <source>
        <strain evidence="2 3">SSKS-13</strain>
    </source>
</reference>
<feature type="region of interest" description="Disordered" evidence="1">
    <location>
        <begin position="98"/>
        <end position="123"/>
    </location>
</feature>
<dbReference type="EMBL" id="SSHH01000004">
    <property type="protein sequence ID" value="TIX48848.1"/>
    <property type="molecule type" value="Genomic_DNA"/>
</dbReference>
<name>A0A4T3EWN7_9SPHN</name>
<evidence type="ECO:0000313" key="2">
    <source>
        <dbReference type="EMBL" id="TIX48848.1"/>
    </source>
</evidence>
<evidence type="ECO:0000256" key="1">
    <source>
        <dbReference type="SAM" id="MobiDB-lite"/>
    </source>
</evidence>
<accession>A0A4T3EWN7</accession>
<dbReference type="RefSeq" id="WP_136694421.1">
    <property type="nucleotide sequence ID" value="NZ_SSHH01000004.1"/>
</dbReference>
<evidence type="ECO:0000313" key="3">
    <source>
        <dbReference type="Proteomes" id="UP000309389"/>
    </source>
</evidence>
<keyword evidence="3" id="KW-1185">Reference proteome</keyword>
<protein>
    <submittedName>
        <fullName evidence="2">Uncharacterized protein</fullName>
    </submittedName>
</protein>